<feature type="binding site" evidence="5">
    <location>
        <begin position="115"/>
        <end position="117"/>
    </location>
    <ligand>
        <name>FMN</name>
        <dbReference type="ChEBI" id="CHEBI:58210"/>
    </ligand>
</feature>
<name>A0ABR3P6R6_9PEZI</name>
<feature type="binding site" evidence="5">
    <location>
        <position position="273"/>
    </location>
    <ligand>
        <name>dimethylallyl phosphate</name>
        <dbReference type="ChEBI" id="CHEBI:88052"/>
    </ligand>
</feature>
<evidence type="ECO:0000259" key="6">
    <source>
        <dbReference type="Pfam" id="PF02441"/>
    </source>
</evidence>
<dbReference type="NCBIfam" id="NF004685">
    <property type="entry name" value="PRK06029.1"/>
    <property type="match status" value="1"/>
</dbReference>
<comment type="catalytic activity">
    <reaction evidence="5">
        <text>dimethylallyl phosphate + FMNH2 = prenylated FMNH2 + phosphate</text>
        <dbReference type="Rhea" id="RHEA:37743"/>
        <dbReference type="ChEBI" id="CHEBI:43474"/>
        <dbReference type="ChEBI" id="CHEBI:57618"/>
        <dbReference type="ChEBI" id="CHEBI:87467"/>
        <dbReference type="ChEBI" id="CHEBI:88052"/>
        <dbReference type="EC" id="2.5.1.129"/>
    </reaction>
</comment>
<dbReference type="PANTHER" id="PTHR43374:SF1">
    <property type="entry name" value="FLAVIN PRENYLTRANSFERASE PAD1, MITOCHONDRIAL"/>
    <property type="match status" value="1"/>
</dbReference>
<feature type="binding site" evidence="5">
    <location>
        <position position="227"/>
    </location>
    <ligand>
        <name>FMN</name>
        <dbReference type="ChEBI" id="CHEBI:58210"/>
    </ligand>
</feature>
<comment type="subunit">
    <text evidence="5">Oligomer.</text>
</comment>
<feature type="domain" description="Flavoprotein" evidence="6">
    <location>
        <begin position="107"/>
        <end position="277"/>
    </location>
</feature>
<feature type="binding site" evidence="5">
    <location>
        <position position="257"/>
    </location>
    <ligand>
        <name>dimethylallyl phosphate</name>
        <dbReference type="ChEBI" id="CHEBI:88052"/>
    </ligand>
</feature>
<dbReference type="NCBIfam" id="TIGR00421">
    <property type="entry name" value="ubiX_pad"/>
    <property type="match status" value="1"/>
</dbReference>
<dbReference type="Proteomes" id="UP001562354">
    <property type="component" value="Unassembled WGS sequence"/>
</dbReference>
<dbReference type="EC" id="2.5.1.129" evidence="5"/>
<dbReference type="PANTHER" id="PTHR43374">
    <property type="entry name" value="FLAVIN PRENYLTRANSFERASE"/>
    <property type="match status" value="1"/>
</dbReference>
<evidence type="ECO:0000256" key="2">
    <source>
        <dbReference type="ARBA" id="ARBA00022630"/>
    </source>
</evidence>
<keyword evidence="1 5" id="KW-0637">Prenyltransferase</keyword>
<dbReference type="InterPro" id="IPR004507">
    <property type="entry name" value="UbiX-like"/>
</dbReference>
<keyword evidence="5" id="KW-0496">Mitochondrion</keyword>
<accession>A0ABR3P6R6</accession>
<protein>
    <recommendedName>
        <fullName evidence="5">Flavin prenyltransferase PAD1, mitochondrial</fullName>
        <ecNumber evidence="5">2.5.1.129</ecNumber>
    </recommendedName>
</protein>
<dbReference type="Gene3D" id="3.40.50.1950">
    <property type="entry name" value="Flavin prenyltransferase-like"/>
    <property type="match status" value="1"/>
</dbReference>
<proteinExistence type="inferred from homology"/>
<feature type="binding site" evidence="5">
    <location>
        <begin position="192"/>
        <end position="195"/>
    </location>
    <ligand>
        <name>FMN</name>
        <dbReference type="ChEBI" id="CHEBI:58210"/>
    </ligand>
</feature>
<dbReference type="SUPFAM" id="SSF52507">
    <property type="entry name" value="Homo-oligomeric flavin-containing Cys decarboxylases, HFCD"/>
    <property type="match status" value="1"/>
</dbReference>
<comment type="function">
    <text evidence="5">Flavin prenyltransferase that catalyzes the synthesis of the prenylated FMN cofactor (prenyl-FMN) for the ferulic acid decarboxylase FDC1. The prenyltransferase is metal-independent and links a dimethylallyl moiety from dimethylallyl monophosphate (DMAP) to the flavin N5 and C6 atoms of FMN.</text>
</comment>
<keyword evidence="4 5" id="KW-0808">Transferase</keyword>
<sequence length="294" mass="32141">MSCMLSTNFVSSVARSSTTAASKGAITSTAALAAKTTPTFCCRRQETPRTYTTRTIRPTLSSSSKHIAQLPTNTRRHISTTAGLQGLQDGNQSGISTTVKMSPPRPKRIVVGVTGATGTLFAIRILQVLKALGIESHLIMSKWALATMKYETSMTEAEVRSLATTNYTMKDMSAPPSSGSFLHDGMIIVPCSMKTLAAVRIGFCDDLISRSADVCLKERRRLVLAIRETPLSDIHLENMLSLRKAGAVIFPPVPAFYTRPKTIDDIINQSVGRMLDALDIHTEEFERWDGFKKL</sequence>
<comment type="caution">
    <text evidence="7">The sequence shown here is derived from an EMBL/GenBank/DDBJ whole genome shotgun (WGS) entry which is preliminary data.</text>
</comment>
<gene>
    <name evidence="5" type="primary">PAD1</name>
    <name evidence="7" type="ORF">AAFC00_006044</name>
</gene>
<dbReference type="RefSeq" id="XP_069198136.1">
    <property type="nucleotide sequence ID" value="XM_069345929.1"/>
</dbReference>
<dbReference type="Pfam" id="PF02441">
    <property type="entry name" value="Flavoprotein"/>
    <property type="match status" value="1"/>
</dbReference>
<feature type="binding site" evidence="5">
    <location>
        <position position="141"/>
    </location>
    <ligand>
        <name>FMN</name>
        <dbReference type="ChEBI" id="CHEBI:58210"/>
    </ligand>
</feature>
<dbReference type="HAMAP" id="MF_01984">
    <property type="entry name" value="ubiX_pad"/>
    <property type="match status" value="1"/>
</dbReference>
<reference evidence="7 8" key="1">
    <citation type="submission" date="2024-07" db="EMBL/GenBank/DDBJ databases">
        <title>Draft sequence of the Neodothiora populina.</title>
        <authorList>
            <person name="Drown D.D."/>
            <person name="Schuette U.S."/>
            <person name="Buechlein A.B."/>
            <person name="Rusch D.R."/>
            <person name="Winton L.W."/>
            <person name="Adams G.A."/>
        </authorList>
    </citation>
    <scope>NUCLEOTIDE SEQUENCE [LARGE SCALE GENOMIC DNA]</scope>
    <source>
        <strain evidence="7 8">CPC 39397</strain>
    </source>
</reference>
<evidence type="ECO:0000256" key="4">
    <source>
        <dbReference type="ARBA" id="ARBA00022679"/>
    </source>
</evidence>
<organism evidence="7 8">
    <name type="scientific">Neodothiora populina</name>
    <dbReference type="NCBI Taxonomy" id="2781224"/>
    <lineage>
        <taxon>Eukaryota</taxon>
        <taxon>Fungi</taxon>
        <taxon>Dikarya</taxon>
        <taxon>Ascomycota</taxon>
        <taxon>Pezizomycotina</taxon>
        <taxon>Dothideomycetes</taxon>
        <taxon>Dothideomycetidae</taxon>
        <taxon>Dothideales</taxon>
        <taxon>Dothioraceae</taxon>
        <taxon>Neodothiora</taxon>
    </lineage>
</organism>
<evidence type="ECO:0000313" key="8">
    <source>
        <dbReference type="Proteomes" id="UP001562354"/>
    </source>
</evidence>
<keyword evidence="8" id="KW-1185">Reference proteome</keyword>
<comment type="subcellular location">
    <subcellularLocation>
        <location evidence="5">Mitochondrion</location>
    </subcellularLocation>
</comment>
<comment type="similarity">
    <text evidence="5">Belongs to the UbiX/PAD1 family.</text>
</comment>
<evidence type="ECO:0000256" key="1">
    <source>
        <dbReference type="ARBA" id="ARBA00022602"/>
    </source>
</evidence>
<evidence type="ECO:0000313" key="7">
    <source>
        <dbReference type="EMBL" id="KAL1301860.1"/>
    </source>
</evidence>
<evidence type="ECO:0000256" key="5">
    <source>
        <dbReference type="HAMAP-Rule" id="MF_03197"/>
    </source>
</evidence>
<dbReference type="InterPro" id="IPR036551">
    <property type="entry name" value="Flavin_trans-like"/>
</dbReference>
<keyword evidence="3 5" id="KW-0288">FMN</keyword>
<evidence type="ECO:0000256" key="3">
    <source>
        <dbReference type="ARBA" id="ARBA00022643"/>
    </source>
</evidence>
<dbReference type="InterPro" id="IPR003382">
    <property type="entry name" value="Flavoprotein"/>
</dbReference>
<dbReference type="EMBL" id="JBFMKM010000013">
    <property type="protein sequence ID" value="KAL1301860.1"/>
    <property type="molecule type" value="Genomic_DNA"/>
</dbReference>
<keyword evidence="2 5" id="KW-0285">Flavoprotein</keyword>
<dbReference type="GeneID" id="95979743"/>